<feature type="transmembrane region" description="Helical" evidence="13">
    <location>
        <begin position="441"/>
        <end position="464"/>
    </location>
</feature>
<dbReference type="Gene3D" id="1.10.510.10">
    <property type="entry name" value="Transferase(Phosphotransferase) domain 1"/>
    <property type="match status" value="1"/>
</dbReference>
<dbReference type="Gene3D" id="3.30.200.20">
    <property type="entry name" value="Phosphorylase Kinase, domain 1"/>
    <property type="match status" value="1"/>
</dbReference>
<dbReference type="SMART" id="SM00220">
    <property type="entry name" value="S_TKc"/>
    <property type="match status" value="1"/>
</dbReference>
<dbReference type="Pfam" id="PF12819">
    <property type="entry name" value="Malectin_like"/>
    <property type="match status" value="1"/>
</dbReference>
<dbReference type="InterPro" id="IPR001245">
    <property type="entry name" value="Ser-Thr/Tyr_kinase_cat_dom"/>
</dbReference>
<evidence type="ECO:0000256" key="2">
    <source>
        <dbReference type="ARBA" id="ARBA00022527"/>
    </source>
</evidence>
<keyword evidence="17" id="KW-1185">Reference proteome</keyword>
<evidence type="ECO:0000256" key="3">
    <source>
        <dbReference type="ARBA" id="ARBA00022679"/>
    </source>
</evidence>
<feature type="binding site" evidence="11">
    <location>
        <position position="568"/>
    </location>
    <ligand>
        <name>ATP</name>
        <dbReference type="ChEBI" id="CHEBI:30616"/>
    </ligand>
</feature>
<evidence type="ECO:0000313" key="16">
    <source>
        <dbReference type="EMBL" id="CAK9330103.1"/>
    </source>
</evidence>
<keyword evidence="8 11" id="KW-0067">ATP-binding</keyword>
<keyword evidence="2" id="KW-0723">Serine/threonine-protein kinase</keyword>
<feature type="domain" description="Protein kinase" evidence="15">
    <location>
        <begin position="540"/>
        <end position="813"/>
    </location>
</feature>
<evidence type="ECO:0000256" key="1">
    <source>
        <dbReference type="ARBA" id="ARBA00004167"/>
    </source>
</evidence>
<dbReference type="Pfam" id="PF07714">
    <property type="entry name" value="PK_Tyr_Ser-Thr"/>
    <property type="match status" value="1"/>
</dbReference>
<feature type="chain" id="PRO_5045548307" description="Protein kinase domain-containing protein" evidence="14">
    <location>
        <begin position="35"/>
        <end position="876"/>
    </location>
</feature>
<keyword evidence="10 13" id="KW-0472">Membrane</keyword>
<dbReference type="InterPro" id="IPR024788">
    <property type="entry name" value="Malectin-like_Carb-bd_dom"/>
</dbReference>
<evidence type="ECO:0000256" key="9">
    <source>
        <dbReference type="ARBA" id="ARBA00022989"/>
    </source>
</evidence>
<feature type="region of interest" description="Disordered" evidence="12">
    <location>
        <begin position="836"/>
        <end position="857"/>
    </location>
</feature>
<dbReference type="CDD" id="cd14066">
    <property type="entry name" value="STKc_IRAK"/>
    <property type="match status" value="1"/>
</dbReference>
<dbReference type="EMBL" id="OZ021743">
    <property type="protein sequence ID" value="CAK9330103.1"/>
    <property type="molecule type" value="Genomic_DNA"/>
</dbReference>
<evidence type="ECO:0000256" key="13">
    <source>
        <dbReference type="SAM" id="Phobius"/>
    </source>
</evidence>
<sequence>MGGEFSRAPNPRIPFSSLLLLLLSLCLSAALSAAQTPSFRSFSPRDAYLINCGSLAQTRLDDGRIFKSDRESTSLLSTEEDVQISVDSIPSNAAVSPLSSWSLPLFRSARIFPDDSTYTFFISQPGRHWIRLYFYPLPHPNYNLSDSVFTVTTDTFVLLHDFSIKPNPKIVFKEYLINITTDRFSLQFKPKKNSFAFVNAIEIVSAPDPLFSDSANSVSPVGFFNGLSNIALQICYRVNVGGPELVPKNDTLSRTWETDYAYNKFPQGSKNVSVALNSIRYPGDEVTPLIAPNWVYATAEDLQDPETIQVNFNMSWSFNVEPSYSYLIRLHFCDIVSKVLNSLYFNVYINGMMGIADLDLSQLTGDLSTPYYRDLVLNASDIKNNTIMIQVGPSNLDSGLQDAILNGVEIMKMSNDAQSLDGLFSVDGTYMGGSRFSTMKIVAAVALGMAAIAIVFVGVMFLRWQKRPQGWEKRNSFSSWLLPLNSTHTASFFSSKSSSRRSSTVFSSRRSRTGLSAIYSNVGLGRFFSLNELQAATQNFEEKAVIGVGGFGKVYVGALEDGTKVAIKRGNPSSDQGINEFRTEIEMLSKLRHRHLVSLIGYCDEQSEMILVYEYMANGPFRDHLYGSNLPPLSWKQRLEICIGAARGLHYLHTGAAQGIIHRDVKTTNILLDENFVAKVADFGLSKAAPSLEQTHVSTAVKGSFGYLDPEYFRRQQLTEKSDVYSFGVVLFEVLCARQVINPTLPREQVNLAEWAMQNYRKGKLEKIIDPQISSSIVEGSLKKFVEAAEKCLAEYGVDRPSMGDVLWNLEYALQLQEAVSELEDPEEDKCEGLVALDKPNDNEPKGGTSASVSDDISEVSVSAPLFSEVQNFQGR</sequence>
<keyword evidence="5 14" id="KW-0732">Signal</keyword>
<keyword evidence="3" id="KW-0808">Transferase</keyword>
<evidence type="ECO:0000256" key="7">
    <source>
        <dbReference type="ARBA" id="ARBA00022777"/>
    </source>
</evidence>
<evidence type="ECO:0000256" key="14">
    <source>
        <dbReference type="SAM" id="SignalP"/>
    </source>
</evidence>
<evidence type="ECO:0000256" key="11">
    <source>
        <dbReference type="PROSITE-ProRule" id="PRU10141"/>
    </source>
</evidence>
<proteinExistence type="predicted"/>
<keyword evidence="6 11" id="KW-0547">Nucleotide-binding</keyword>
<evidence type="ECO:0000256" key="12">
    <source>
        <dbReference type="SAM" id="MobiDB-lite"/>
    </source>
</evidence>
<protein>
    <recommendedName>
        <fullName evidence="15">Protein kinase domain-containing protein</fullName>
    </recommendedName>
</protein>
<reference evidence="16 17" key="1">
    <citation type="submission" date="2024-03" db="EMBL/GenBank/DDBJ databases">
        <authorList>
            <person name="Gkanogiannis A."/>
            <person name="Becerra Lopez-Lavalle L."/>
        </authorList>
    </citation>
    <scope>NUCLEOTIDE SEQUENCE [LARGE SCALE GENOMIC DNA]</scope>
</reference>
<evidence type="ECO:0000256" key="4">
    <source>
        <dbReference type="ARBA" id="ARBA00022692"/>
    </source>
</evidence>
<keyword evidence="7" id="KW-0418">Kinase</keyword>
<dbReference type="PANTHER" id="PTHR47989">
    <property type="entry name" value="OS01G0750732 PROTEIN"/>
    <property type="match status" value="1"/>
</dbReference>
<feature type="signal peptide" evidence="14">
    <location>
        <begin position="1"/>
        <end position="34"/>
    </location>
</feature>
<dbReference type="PROSITE" id="PS00108">
    <property type="entry name" value="PROTEIN_KINASE_ST"/>
    <property type="match status" value="1"/>
</dbReference>
<accession>A0ABP0ZBF6</accession>
<dbReference type="PANTHER" id="PTHR47989:SF62">
    <property type="entry name" value="OS05G0423500 PROTEIN"/>
    <property type="match status" value="1"/>
</dbReference>
<dbReference type="InterPro" id="IPR008271">
    <property type="entry name" value="Ser/Thr_kinase_AS"/>
</dbReference>
<evidence type="ECO:0000256" key="5">
    <source>
        <dbReference type="ARBA" id="ARBA00022729"/>
    </source>
</evidence>
<evidence type="ECO:0000256" key="10">
    <source>
        <dbReference type="ARBA" id="ARBA00023136"/>
    </source>
</evidence>
<evidence type="ECO:0000256" key="8">
    <source>
        <dbReference type="ARBA" id="ARBA00022840"/>
    </source>
</evidence>
<comment type="subcellular location">
    <subcellularLocation>
        <location evidence="1">Membrane</location>
        <topology evidence="1">Single-pass membrane protein</topology>
    </subcellularLocation>
</comment>
<dbReference type="Gene3D" id="2.60.120.430">
    <property type="entry name" value="Galactose-binding lectin"/>
    <property type="match status" value="2"/>
</dbReference>
<dbReference type="InterPro" id="IPR011009">
    <property type="entry name" value="Kinase-like_dom_sf"/>
</dbReference>
<dbReference type="PROSITE" id="PS00107">
    <property type="entry name" value="PROTEIN_KINASE_ATP"/>
    <property type="match status" value="1"/>
</dbReference>
<keyword evidence="4 13" id="KW-0812">Transmembrane</keyword>
<name>A0ABP0ZBF6_9ROSI</name>
<dbReference type="SUPFAM" id="SSF56112">
    <property type="entry name" value="Protein kinase-like (PK-like)"/>
    <property type="match status" value="1"/>
</dbReference>
<dbReference type="PROSITE" id="PS50011">
    <property type="entry name" value="PROTEIN_KINASE_DOM"/>
    <property type="match status" value="1"/>
</dbReference>
<keyword evidence="9 13" id="KW-1133">Transmembrane helix</keyword>
<evidence type="ECO:0000313" key="17">
    <source>
        <dbReference type="Proteomes" id="UP001642487"/>
    </source>
</evidence>
<organism evidence="16 17">
    <name type="scientific">Citrullus colocynthis</name>
    <name type="common">colocynth</name>
    <dbReference type="NCBI Taxonomy" id="252529"/>
    <lineage>
        <taxon>Eukaryota</taxon>
        <taxon>Viridiplantae</taxon>
        <taxon>Streptophyta</taxon>
        <taxon>Embryophyta</taxon>
        <taxon>Tracheophyta</taxon>
        <taxon>Spermatophyta</taxon>
        <taxon>Magnoliopsida</taxon>
        <taxon>eudicotyledons</taxon>
        <taxon>Gunneridae</taxon>
        <taxon>Pentapetalae</taxon>
        <taxon>rosids</taxon>
        <taxon>fabids</taxon>
        <taxon>Cucurbitales</taxon>
        <taxon>Cucurbitaceae</taxon>
        <taxon>Benincaseae</taxon>
        <taxon>Citrullus</taxon>
    </lineage>
</organism>
<dbReference type="InterPro" id="IPR000719">
    <property type="entry name" value="Prot_kinase_dom"/>
</dbReference>
<dbReference type="InterPro" id="IPR017441">
    <property type="entry name" value="Protein_kinase_ATP_BS"/>
</dbReference>
<evidence type="ECO:0000259" key="15">
    <source>
        <dbReference type="PROSITE" id="PS50011"/>
    </source>
</evidence>
<evidence type="ECO:0000256" key="6">
    <source>
        <dbReference type="ARBA" id="ARBA00022741"/>
    </source>
</evidence>
<gene>
    <name evidence="16" type="ORF">CITCOLO1_LOCUS22586</name>
</gene>
<dbReference type="Proteomes" id="UP001642487">
    <property type="component" value="Chromosome 9"/>
</dbReference>